<evidence type="ECO:0000256" key="5">
    <source>
        <dbReference type="ARBA" id="ARBA00023002"/>
    </source>
</evidence>
<dbReference type="GO" id="GO:0020037">
    <property type="term" value="F:heme binding"/>
    <property type="evidence" value="ECO:0007669"/>
    <property type="project" value="InterPro"/>
</dbReference>
<evidence type="ECO:0000256" key="8">
    <source>
        <dbReference type="ARBA" id="ARBA00049145"/>
    </source>
</evidence>
<dbReference type="InterPro" id="IPR010255">
    <property type="entry name" value="Haem_peroxidase_sf"/>
</dbReference>
<dbReference type="PANTHER" id="PTHR30555:SF6">
    <property type="entry name" value="CATALASE-PEROXIDASE"/>
    <property type="match status" value="1"/>
</dbReference>
<dbReference type="PANTHER" id="PTHR30555">
    <property type="entry name" value="HYDROPEROXIDASE I, BIFUNCTIONAL CATALASE-PEROXIDASE"/>
    <property type="match status" value="1"/>
</dbReference>
<name>A0AAC9AER3_9ALTE</name>
<proteinExistence type="predicted"/>
<keyword evidence="4" id="KW-0479">Metal-binding</keyword>
<dbReference type="InterPro" id="IPR000763">
    <property type="entry name" value="Catalase_peroxidase"/>
</dbReference>
<dbReference type="InterPro" id="IPR002016">
    <property type="entry name" value="Haem_peroxidase"/>
</dbReference>
<evidence type="ECO:0000256" key="4">
    <source>
        <dbReference type="ARBA" id="ARBA00022723"/>
    </source>
</evidence>
<dbReference type="GO" id="GO:0005829">
    <property type="term" value="C:cytosol"/>
    <property type="evidence" value="ECO:0007669"/>
    <property type="project" value="TreeGrafter"/>
</dbReference>
<evidence type="ECO:0000256" key="3">
    <source>
        <dbReference type="ARBA" id="ARBA00022617"/>
    </source>
</evidence>
<dbReference type="GO" id="GO:0042744">
    <property type="term" value="P:hydrogen peroxide catabolic process"/>
    <property type="evidence" value="ECO:0007669"/>
    <property type="project" value="UniProtKB-KW"/>
</dbReference>
<organism evidence="10 11">
    <name type="scientific">Alteromonas mediterranea</name>
    <dbReference type="NCBI Taxonomy" id="314275"/>
    <lineage>
        <taxon>Bacteria</taxon>
        <taxon>Pseudomonadati</taxon>
        <taxon>Pseudomonadota</taxon>
        <taxon>Gammaproteobacteria</taxon>
        <taxon>Alteromonadales</taxon>
        <taxon>Alteromonadaceae</taxon>
        <taxon>Alteromonas/Salinimonas group</taxon>
        <taxon>Alteromonas</taxon>
    </lineage>
</organism>
<gene>
    <name evidence="10" type="ORF">AV942_17105</name>
</gene>
<keyword evidence="7" id="KW-0376">Hydrogen peroxide</keyword>
<evidence type="ECO:0000313" key="11">
    <source>
        <dbReference type="Proteomes" id="UP000061468"/>
    </source>
</evidence>
<feature type="domain" description="Plant heme peroxidase family profile" evidence="9">
    <location>
        <begin position="2"/>
        <end position="86"/>
    </location>
</feature>
<sequence>MLWPIKKKYGNKLSCADLFVLAGTIAYESMGLVYVNPEGVDGKPDPLKTAAHVRETFARMAMNDEETVALAAGGHTVGKCHGNGSAEALGPDPEGAGIEKIRQPVPSSGNLSILKRKRSLLILKTHQSATTPS</sequence>
<comment type="catalytic activity">
    <reaction evidence="8">
        <text>2 H2O2 = O2 + 2 H2O</text>
        <dbReference type="Rhea" id="RHEA:20309"/>
        <dbReference type="ChEBI" id="CHEBI:15377"/>
        <dbReference type="ChEBI" id="CHEBI:15379"/>
        <dbReference type="ChEBI" id="CHEBI:16240"/>
        <dbReference type="EC" id="1.11.1.21"/>
    </reaction>
</comment>
<keyword evidence="3" id="KW-0349">Heme</keyword>
<evidence type="ECO:0000313" key="10">
    <source>
        <dbReference type="EMBL" id="AMJ79885.1"/>
    </source>
</evidence>
<dbReference type="SUPFAM" id="SSF48113">
    <property type="entry name" value="Heme-dependent peroxidases"/>
    <property type="match status" value="1"/>
</dbReference>
<protein>
    <recommendedName>
        <fullName evidence="9">Plant heme peroxidase family profile domain-containing protein</fullName>
    </recommendedName>
</protein>
<evidence type="ECO:0000256" key="7">
    <source>
        <dbReference type="ARBA" id="ARBA00023324"/>
    </source>
</evidence>
<keyword evidence="2" id="KW-0575">Peroxidase</keyword>
<evidence type="ECO:0000256" key="6">
    <source>
        <dbReference type="ARBA" id="ARBA00023004"/>
    </source>
</evidence>
<dbReference type="GO" id="GO:0004096">
    <property type="term" value="F:catalase activity"/>
    <property type="evidence" value="ECO:0007669"/>
    <property type="project" value="InterPro"/>
</dbReference>
<keyword evidence="6" id="KW-0408">Iron</keyword>
<keyword evidence="5" id="KW-0560">Oxidoreductase</keyword>
<evidence type="ECO:0000256" key="2">
    <source>
        <dbReference type="ARBA" id="ARBA00022559"/>
    </source>
</evidence>
<dbReference type="Pfam" id="PF00141">
    <property type="entry name" value="peroxidase"/>
    <property type="match status" value="1"/>
</dbReference>
<accession>A0AAC9AER3</accession>
<reference evidence="10 11" key="1">
    <citation type="submission" date="2015-12" db="EMBL/GenBank/DDBJ databases">
        <title>Intraspecies pangenome expansion in the marine bacterium Alteromonas.</title>
        <authorList>
            <person name="Lopez-Perez M."/>
            <person name="Rodriguez-Valera F."/>
        </authorList>
    </citation>
    <scope>NUCLEOTIDE SEQUENCE [LARGE SCALE GENOMIC DNA]</scope>
    <source>
        <strain evidence="10 11">UM8</strain>
    </source>
</reference>
<dbReference type="Gene3D" id="1.10.420.10">
    <property type="entry name" value="Peroxidase, domain 2"/>
    <property type="match status" value="1"/>
</dbReference>
<evidence type="ECO:0000259" key="9">
    <source>
        <dbReference type="Pfam" id="PF00141"/>
    </source>
</evidence>
<evidence type="ECO:0000256" key="1">
    <source>
        <dbReference type="ARBA" id="ARBA00001970"/>
    </source>
</evidence>
<dbReference type="GO" id="GO:0046872">
    <property type="term" value="F:metal ion binding"/>
    <property type="evidence" value="ECO:0007669"/>
    <property type="project" value="UniProtKB-KW"/>
</dbReference>
<dbReference type="AlphaFoldDB" id="A0AAC9AER3"/>
<dbReference type="GO" id="GO:0070301">
    <property type="term" value="P:cellular response to hydrogen peroxide"/>
    <property type="evidence" value="ECO:0007669"/>
    <property type="project" value="TreeGrafter"/>
</dbReference>
<dbReference type="EMBL" id="CP013928">
    <property type="protein sequence ID" value="AMJ79885.1"/>
    <property type="molecule type" value="Genomic_DNA"/>
</dbReference>
<dbReference type="Proteomes" id="UP000061468">
    <property type="component" value="Chromosome"/>
</dbReference>
<comment type="cofactor">
    <cofactor evidence="1">
        <name>heme b</name>
        <dbReference type="ChEBI" id="CHEBI:60344"/>
    </cofactor>
</comment>